<evidence type="ECO:0000313" key="3">
    <source>
        <dbReference type="EMBL" id="OAA35953.1"/>
    </source>
</evidence>
<gene>
    <name evidence="4" type="ORF">ED733_001594</name>
    <name evidence="3" type="ORF">NOR_07761</name>
</gene>
<dbReference type="InterPro" id="IPR051678">
    <property type="entry name" value="AGP_Transferase"/>
</dbReference>
<dbReference type="SUPFAM" id="SSF56112">
    <property type="entry name" value="Protein kinase-like (PK-like)"/>
    <property type="match status" value="1"/>
</dbReference>
<accession>A0A166XLU4</accession>
<comment type="caution">
    <text evidence="3">The sequence shown here is derived from an EMBL/GenBank/DDBJ whole genome shotgun (WGS) entry which is preliminary data.</text>
</comment>
<organism evidence="3 5">
    <name type="scientific">Metarhizium rileyi (strain RCEF 4871)</name>
    <name type="common">Nomuraea rileyi</name>
    <dbReference type="NCBI Taxonomy" id="1649241"/>
    <lineage>
        <taxon>Eukaryota</taxon>
        <taxon>Fungi</taxon>
        <taxon>Dikarya</taxon>
        <taxon>Ascomycota</taxon>
        <taxon>Pezizomycotina</taxon>
        <taxon>Sordariomycetes</taxon>
        <taxon>Hypocreomycetidae</taxon>
        <taxon>Hypocreales</taxon>
        <taxon>Clavicipitaceae</taxon>
        <taxon>Metarhizium</taxon>
    </lineage>
</organism>
<evidence type="ECO:0000313" key="5">
    <source>
        <dbReference type="Proteomes" id="UP000243498"/>
    </source>
</evidence>
<name>A0A166XLU4_METRR</name>
<keyword evidence="5" id="KW-1185">Reference proteome</keyword>
<evidence type="ECO:0000256" key="1">
    <source>
        <dbReference type="SAM" id="MobiDB-lite"/>
    </source>
</evidence>
<sequence>MEDTSGRPPGPAQATSGVSRRLKRRTFLQQRMREAKKRNGIPVSSSDESSEGEVEQGPQISTQNQMTTSLITIPGTIILHELFFRRVVLLPEGVVMKTGQSLRLQEADALRVALKAQLPVPRVYDVGEMKDSKSRDTKYIRMDYIKGQTLQELWPSMKATEKQDIANQLRDIISAMRSLEPPPNYIGDCGGMEVRDSRRFDAYHAPACTDEAEFNRFLLDGLMKQTPRGLYDAFARRLRTNHRIVLSHCDLAPRNLMVHEGKIVGVIDWEDAGWYPEYWEYVKFFQRMVNSPSDWVDYSDSIFAQTYPDELVDHTGISTWQS</sequence>
<dbReference type="EMBL" id="AZHC01000038">
    <property type="protein sequence ID" value="OAA35953.1"/>
    <property type="molecule type" value="Genomic_DNA"/>
</dbReference>
<reference evidence="6" key="2">
    <citation type="submission" date="2018-12" db="EMBL/GenBank/DDBJ databases">
        <title>The complete genome of Metarhizium rileyi, a key fungal pathogen of Lepidoptera.</title>
        <authorList>
            <person name="Binneck E."/>
            <person name="Lastra C.C.L."/>
            <person name="Sosa-Gomez D.R."/>
        </authorList>
    </citation>
    <scope>NUCLEOTIDE SEQUENCE [LARGE SCALE GENOMIC DNA]</scope>
    <source>
        <strain evidence="6">Cep018-CH2</strain>
    </source>
</reference>
<evidence type="ECO:0000313" key="4">
    <source>
        <dbReference type="EMBL" id="TWU71114.1"/>
    </source>
</evidence>
<feature type="region of interest" description="Disordered" evidence="1">
    <location>
        <begin position="1"/>
        <end position="66"/>
    </location>
</feature>
<protein>
    <submittedName>
        <fullName evidence="3">Phosphotransferase</fullName>
    </submittedName>
</protein>
<dbReference type="AlphaFoldDB" id="A0A166XLU4"/>
<reference evidence="4" key="3">
    <citation type="journal article" date="2019" name="Microbiol. Resour. Announc.">
        <title>Genome Sequence of Metarhizium rileyi, a Microbial Control Agent for Lepidoptera.</title>
        <authorList>
            <person name="Binneck E."/>
            <person name="Lastra C.C.L."/>
            <person name="Sosa-Gomez D.R."/>
        </authorList>
    </citation>
    <scope>NUCLEOTIDE SEQUENCE</scope>
    <source>
        <strain evidence="4">Cep018-CH2</strain>
    </source>
</reference>
<dbReference type="EMBL" id="SBHS01000052">
    <property type="protein sequence ID" value="TWU71114.1"/>
    <property type="molecule type" value="Genomic_DNA"/>
</dbReference>
<dbReference type="InterPro" id="IPR002575">
    <property type="entry name" value="Aminoglycoside_PTrfase"/>
</dbReference>
<proteinExistence type="predicted"/>
<dbReference type="Proteomes" id="UP000317257">
    <property type="component" value="Unassembled WGS sequence"/>
</dbReference>
<dbReference type="OMA" id="CAPGFCL"/>
<accession>A0A5C6G109</accession>
<dbReference type="Proteomes" id="UP000243498">
    <property type="component" value="Unassembled WGS sequence"/>
</dbReference>
<reference evidence="3 5" key="1">
    <citation type="journal article" date="2016" name="Genome Biol. Evol.">
        <title>Divergent and convergent evolution of fungal pathogenicity.</title>
        <authorList>
            <person name="Shang Y."/>
            <person name="Xiao G."/>
            <person name="Zheng P."/>
            <person name="Cen K."/>
            <person name="Zhan S."/>
            <person name="Wang C."/>
        </authorList>
    </citation>
    <scope>NUCLEOTIDE SEQUENCE [LARGE SCALE GENOMIC DNA]</scope>
    <source>
        <strain evidence="3 5">RCEF 4871</strain>
    </source>
</reference>
<dbReference type="OrthoDB" id="3250044at2759"/>
<feature type="domain" description="Aminoglycoside phosphotransferase" evidence="2">
    <location>
        <begin position="104"/>
        <end position="285"/>
    </location>
</feature>
<evidence type="ECO:0000259" key="2">
    <source>
        <dbReference type="Pfam" id="PF01636"/>
    </source>
</evidence>
<dbReference type="STRING" id="1081105.A0A166XLU4"/>
<dbReference type="InterPro" id="IPR011009">
    <property type="entry name" value="Kinase-like_dom_sf"/>
</dbReference>
<dbReference type="PANTHER" id="PTHR21310:SF58">
    <property type="entry name" value="AMINOGLYCOSIDE PHOSPHOTRANSFERASE DOMAIN-CONTAINING PROTEIN"/>
    <property type="match status" value="1"/>
</dbReference>
<dbReference type="Gene3D" id="3.90.1200.10">
    <property type="match status" value="1"/>
</dbReference>
<dbReference type="PANTHER" id="PTHR21310">
    <property type="entry name" value="AMINOGLYCOSIDE PHOSPHOTRANSFERASE-RELATED-RELATED"/>
    <property type="match status" value="1"/>
</dbReference>
<dbReference type="CDD" id="cd05120">
    <property type="entry name" value="APH_ChoK_like"/>
    <property type="match status" value="1"/>
</dbReference>
<dbReference type="Pfam" id="PF01636">
    <property type="entry name" value="APH"/>
    <property type="match status" value="1"/>
</dbReference>
<evidence type="ECO:0000313" key="6">
    <source>
        <dbReference type="Proteomes" id="UP000317257"/>
    </source>
</evidence>